<evidence type="ECO:0000256" key="1">
    <source>
        <dbReference type="ARBA" id="ARBA00022741"/>
    </source>
</evidence>
<dbReference type="InterPro" id="IPR014721">
    <property type="entry name" value="Ribsml_uS5_D2-typ_fold_subgr"/>
</dbReference>
<keyword evidence="2" id="KW-0067">ATP-binding</keyword>
<evidence type="ECO:0000313" key="5">
    <source>
        <dbReference type="Proteomes" id="UP001209570"/>
    </source>
</evidence>
<organism evidence="4 5">
    <name type="scientific">Pythium insidiosum</name>
    <name type="common">Pythiosis disease agent</name>
    <dbReference type="NCBI Taxonomy" id="114742"/>
    <lineage>
        <taxon>Eukaryota</taxon>
        <taxon>Sar</taxon>
        <taxon>Stramenopiles</taxon>
        <taxon>Oomycota</taxon>
        <taxon>Peronosporomycetes</taxon>
        <taxon>Pythiales</taxon>
        <taxon>Pythiaceae</taxon>
        <taxon>Pythium</taxon>
    </lineage>
</organism>
<dbReference type="GO" id="GO:0005829">
    <property type="term" value="C:cytosol"/>
    <property type="evidence" value="ECO:0007669"/>
    <property type="project" value="TreeGrafter"/>
</dbReference>
<dbReference type="GO" id="GO:0005524">
    <property type="term" value="F:ATP binding"/>
    <property type="evidence" value="ECO:0007669"/>
    <property type="project" value="UniProtKB-KW"/>
</dbReference>
<dbReference type="Gene3D" id="3.30.230.10">
    <property type="match status" value="2"/>
</dbReference>
<dbReference type="InterPro" id="IPR020568">
    <property type="entry name" value="Ribosomal_Su5_D2-typ_SF"/>
</dbReference>
<dbReference type="AlphaFoldDB" id="A0AAD5LNB9"/>
<dbReference type="InterPro" id="IPR019539">
    <property type="entry name" value="GalKase_N"/>
</dbReference>
<protein>
    <recommendedName>
        <fullName evidence="3">Galactokinase N-terminal domain-containing protein</fullName>
    </recommendedName>
</protein>
<dbReference type="InterPro" id="IPR019741">
    <property type="entry name" value="Galactokinase_CS"/>
</dbReference>
<dbReference type="Proteomes" id="UP001209570">
    <property type="component" value="Unassembled WGS sequence"/>
</dbReference>
<dbReference type="PANTHER" id="PTHR10457:SF7">
    <property type="entry name" value="GALACTOKINASE-RELATED"/>
    <property type="match status" value="1"/>
</dbReference>
<dbReference type="EMBL" id="JAKCXM010000022">
    <property type="protein sequence ID" value="KAJ0407367.1"/>
    <property type="molecule type" value="Genomic_DNA"/>
</dbReference>
<keyword evidence="1" id="KW-0547">Nucleotide-binding</keyword>
<keyword evidence="5" id="KW-1185">Reference proteome</keyword>
<dbReference type="GO" id="GO:0006012">
    <property type="term" value="P:galactose metabolic process"/>
    <property type="evidence" value="ECO:0007669"/>
    <property type="project" value="TreeGrafter"/>
</dbReference>
<dbReference type="Pfam" id="PF10509">
    <property type="entry name" value="GalKase_gal_bdg"/>
    <property type="match status" value="1"/>
</dbReference>
<dbReference type="Gene3D" id="1.20.1440.340">
    <property type="match status" value="1"/>
</dbReference>
<dbReference type="GO" id="GO:0004335">
    <property type="term" value="F:galactokinase activity"/>
    <property type="evidence" value="ECO:0007669"/>
    <property type="project" value="TreeGrafter"/>
</dbReference>
<dbReference type="PANTHER" id="PTHR10457">
    <property type="entry name" value="MEVALONATE KINASE/GALACTOKINASE"/>
    <property type="match status" value="1"/>
</dbReference>
<gene>
    <name evidence="4" type="ORF">P43SY_004795</name>
</gene>
<dbReference type="SUPFAM" id="SSF54211">
    <property type="entry name" value="Ribosomal protein S5 domain 2-like"/>
    <property type="match status" value="1"/>
</dbReference>
<sequence length="368" mass="39431">MMLPPEDADNFRVLPFSLNDAHTTAVTPLYGDRLRRIAAVFRSAFPSESSAVRVASAPGRVNLIGEHIDYEGYSVLPMAIDRSICIAFASSPSSDGLDLELVHTSTAYPSTRLTLPVSALHALWHRGDGADAIYSALRASSAVLSAAWVRYIICGYIAAVTCRPELRTRRAELAESCRLAELHVGTLGGGMDQAASCLARAGAALHVEFNPLRATPVVLSPTSVVDAQSTGLFQFVVVSSMVQSAKAEEAVARFNRRVIECALAAKLIAKQSGLGDEIWREVARLADVQRHLEVAAERALDAGELASIATICCPKDEYNVSEIEALLQCSPLAQLFEGNSKLSRGAQSVLMTNGHGLKLRQLALSSMN</sequence>
<accession>A0AAD5LNB9</accession>
<comment type="caution">
    <text evidence="4">The sequence shown here is derived from an EMBL/GenBank/DDBJ whole genome shotgun (WGS) entry which is preliminary data.</text>
</comment>
<evidence type="ECO:0000313" key="4">
    <source>
        <dbReference type="EMBL" id="KAJ0407367.1"/>
    </source>
</evidence>
<evidence type="ECO:0000256" key="2">
    <source>
        <dbReference type="ARBA" id="ARBA00022840"/>
    </source>
</evidence>
<dbReference type="PIRSF" id="PIRSF000530">
    <property type="entry name" value="Galactokinase"/>
    <property type="match status" value="1"/>
</dbReference>
<name>A0AAD5LNB9_PYTIN</name>
<reference evidence="4" key="1">
    <citation type="submission" date="2021-12" db="EMBL/GenBank/DDBJ databases">
        <title>Prjna785345.</title>
        <authorList>
            <person name="Rujirawat T."/>
            <person name="Krajaejun T."/>
        </authorList>
    </citation>
    <scope>NUCLEOTIDE SEQUENCE</scope>
    <source>
        <strain evidence="4">Pi057C3</strain>
    </source>
</reference>
<dbReference type="PROSITE" id="PS00106">
    <property type="entry name" value="GALACTOKINASE"/>
    <property type="match status" value="1"/>
</dbReference>
<feature type="domain" description="Galactokinase N-terminal" evidence="3">
    <location>
        <begin position="40"/>
        <end position="89"/>
    </location>
</feature>
<proteinExistence type="predicted"/>
<dbReference type="InterPro" id="IPR006206">
    <property type="entry name" value="Mevalonate/galactokinase"/>
</dbReference>
<evidence type="ECO:0000259" key="3">
    <source>
        <dbReference type="Pfam" id="PF10509"/>
    </source>
</evidence>
<dbReference type="PRINTS" id="PR00959">
    <property type="entry name" value="MEVGALKINASE"/>
</dbReference>